<organism evidence="1 2">
    <name type="scientific">Vespula maculifrons</name>
    <name type="common">Eastern yellow jacket</name>
    <name type="synonym">Wasp</name>
    <dbReference type="NCBI Taxonomy" id="7453"/>
    <lineage>
        <taxon>Eukaryota</taxon>
        <taxon>Metazoa</taxon>
        <taxon>Ecdysozoa</taxon>
        <taxon>Arthropoda</taxon>
        <taxon>Hexapoda</taxon>
        <taxon>Insecta</taxon>
        <taxon>Pterygota</taxon>
        <taxon>Neoptera</taxon>
        <taxon>Endopterygota</taxon>
        <taxon>Hymenoptera</taxon>
        <taxon>Apocrita</taxon>
        <taxon>Aculeata</taxon>
        <taxon>Vespoidea</taxon>
        <taxon>Vespidae</taxon>
        <taxon>Vespinae</taxon>
        <taxon>Vespula</taxon>
    </lineage>
</organism>
<keyword evidence="2" id="KW-1185">Reference proteome</keyword>
<proteinExistence type="predicted"/>
<dbReference type="AlphaFoldDB" id="A0ABD2BVJ1"/>
<protein>
    <submittedName>
        <fullName evidence="1">PiggyBac transposable element-derived protein 4-like</fullName>
    </submittedName>
</protein>
<evidence type="ECO:0000313" key="2">
    <source>
        <dbReference type="Proteomes" id="UP001607303"/>
    </source>
</evidence>
<dbReference type="EMBL" id="JAYRBN010000066">
    <property type="protein sequence ID" value="KAL2736797.1"/>
    <property type="molecule type" value="Genomic_DNA"/>
</dbReference>
<sequence>MFLLNFRIHIQIRNKPKHVRMAPKELQNVEDFADLFIKADLIEFISMETNIHRILIRVITTRELKKWVALAILMEILSFLHYFDNSSMPDNTD</sequence>
<name>A0ABD2BVJ1_VESMC</name>
<evidence type="ECO:0000313" key="1">
    <source>
        <dbReference type="EMBL" id="KAL2736797.1"/>
    </source>
</evidence>
<dbReference type="Proteomes" id="UP001607303">
    <property type="component" value="Unassembled WGS sequence"/>
</dbReference>
<comment type="caution">
    <text evidence="1">The sequence shown here is derived from an EMBL/GenBank/DDBJ whole genome shotgun (WGS) entry which is preliminary data.</text>
</comment>
<accession>A0ABD2BVJ1</accession>
<reference evidence="1 2" key="1">
    <citation type="journal article" date="2024" name="Ann. Entomol. Soc. Am.">
        <title>Genomic analyses of the southern and eastern yellowjacket wasps (Hymenoptera: Vespidae) reveal evolutionary signatures of social life.</title>
        <authorList>
            <person name="Catto M.A."/>
            <person name="Caine P.B."/>
            <person name="Orr S.E."/>
            <person name="Hunt B.G."/>
            <person name="Goodisman M.A.D."/>
        </authorList>
    </citation>
    <scope>NUCLEOTIDE SEQUENCE [LARGE SCALE GENOMIC DNA]</scope>
    <source>
        <strain evidence="1">232</strain>
        <tissue evidence="1">Head and thorax</tissue>
    </source>
</reference>
<gene>
    <name evidence="1" type="ORF">V1477_013306</name>
</gene>